<feature type="region of interest" description="Disordered" evidence="6">
    <location>
        <begin position="667"/>
        <end position="724"/>
    </location>
</feature>
<dbReference type="InterPro" id="IPR013087">
    <property type="entry name" value="Znf_C2H2_type"/>
</dbReference>
<dbReference type="InterPro" id="IPR002857">
    <property type="entry name" value="Znf_CXXC"/>
</dbReference>
<feature type="domain" description="FHA" evidence="7">
    <location>
        <begin position="1086"/>
        <end position="1159"/>
    </location>
</feature>
<organism evidence="10 11">
    <name type="scientific">Peronospora matthiolae</name>
    <dbReference type="NCBI Taxonomy" id="2874970"/>
    <lineage>
        <taxon>Eukaryota</taxon>
        <taxon>Sar</taxon>
        <taxon>Stramenopiles</taxon>
        <taxon>Oomycota</taxon>
        <taxon>Peronosporomycetes</taxon>
        <taxon>Peronosporales</taxon>
        <taxon>Peronosporaceae</taxon>
        <taxon>Peronospora</taxon>
    </lineage>
</organism>
<dbReference type="EMBL" id="CAKLBY020000378">
    <property type="protein sequence ID" value="CAK7947126.1"/>
    <property type="molecule type" value="Genomic_DNA"/>
</dbReference>
<protein>
    <submittedName>
        <fullName evidence="10">Uncharacterized protein</fullName>
    </submittedName>
</protein>
<comment type="caution">
    <text evidence="10">The sequence shown here is derived from an EMBL/GenBank/DDBJ whole genome shotgun (WGS) entry which is preliminary data.</text>
</comment>
<dbReference type="AlphaFoldDB" id="A0AAV1VLF0"/>
<dbReference type="InterPro" id="IPR038718">
    <property type="entry name" value="SNF2-like_sf"/>
</dbReference>
<evidence type="ECO:0000256" key="2">
    <source>
        <dbReference type="ARBA" id="ARBA00022771"/>
    </source>
</evidence>
<dbReference type="PANTHER" id="PTHR21712:SF29">
    <property type="entry name" value="PRE-RRNA-PROCESSING PROTEIN FHL1"/>
    <property type="match status" value="1"/>
</dbReference>
<feature type="region of interest" description="Disordered" evidence="6">
    <location>
        <begin position="814"/>
        <end position="846"/>
    </location>
</feature>
<evidence type="ECO:0000256" key="1">
    <source>
        <dbReference type="ARBA" id="ARBA00022723"/>
    </source>
</evidence>
<feature type="domain" description="CXXC-type" evidence="9">
    <location>
        <begin position="720"/>
        <end position="767"/>
    </location>
</feature>
<dbReference type="PROSITE" id="PS50157">
    <property type="entry name" value="ZINC_FINGER_C2H2_2"/>
    <property type="match status" value="1"/>
</dbReference>
<dbReference type="Pfam" id="PF00498">
    <property type="entry name" value="FHA"/>
    <property type="match status" value="1"/>
</dbReference>
<feature type="region of interest" description="Disordered" evidence="6">
    <location>
        <begin position="1"/>
        <end position="30"/>
    </location>
</feature>
<dbReference type="PROSITE" id="PS50006">
    <property type="entry name" value="FHA_DOMAIN"/>
    <property type="match status" value="1"/>
</dbReference>
<dbReference type="InterPro" id="IPR000253">
    <property type="entry name" value="FHA_dom"/>
</dbReference>
<dbReference type="Gene3D" id="3.40.50.10810">
    <property type="entry name" value="Tandem AAA-ATPase domain"/>
    <property type="match status" value="1"/>
</dbReference>
<dbReference type="InterPro" id="IPR045178">
    <property type="entry name" value="Fhl1/FHA1"/>
</dbReference>
<evidence type="ECO:0000313" key="10">
    <source>
        <dbReference type="EMBL" id="CAK7947126.1"/>
    </source>
</evidence>
<evidence type="ECO:0000256" key="3">
    <source>
        <dbReference type="ARBA" id="ARBA00022833"/>
    </source>
</evidence>
<feature type="region of interest" description="Disordered" evidence="6">
    <location>
        <begin position="208"/>
        <end position="253"/>
    </location>
</feature>
<dbReference type="Pfam" id="PF02008">
    <property type="entry name" value="zf-CXXC"/>
    <property type="match status" value="2"/>
</dbReference>
<evidence type="ECO:0000256" key="6">
    <source>
        <dbReference type="SAM" id="MobiDB-lite"/>
    </source>
</evidence>
<accession>A0AAV1VLF0</accession>
<dbReference type="GO" id="GO:0005634">
    <property type="term" value="C:nucleus"/>
    <property type="evidence" value="ECO:0007669"/>
    <property type="project" value="UniProtKB-ARBA"/>
</dbReference>
<evidence type="ECO:0000313" key="11">
    <source>
        <dbReference type="Proteomes" id="UP001162060"/>
    </source>
</evidence>
<reference evidence="10" key="1">
    <citation type="submission" date="2024-01" db="EMBL/GenBank/DDBJ databases">
        <authorList>
            <person name="Webb A."/>
        </authorList>
    </citation>
    <scope>NUCLEOTIDE SEQUENCE</scope>
    <source>
        <strain evidence="10">Pm1</strain>
    </source>
</reference>
<keyword evidence="1" id="KW-0479">Metal-binding</keyword>
<dbReference type="GO" id="GO:0043565">
    <property type="term" value="F:sequence-specific DNA binding"/>
    <property type="evidence" value="ECO:0007669"/>
    <property type="project" value="TreeGrafter"/>
</dbReference>
<dbReference type="PROSITE" id="PS51058">
    <property type="entry name" value="ZF_CXXC"/>
    <property type="match status" value="2"/>
</dbReference>
<evidence type="ECO:0000259" key="9">
    <source>
        <dbReference type="PROSITE" id="PS51058"/>
    </source>
</evidence>
<sequence length="1206" mass="132732">MTNAHHPANVIHSPAVALQTEGSVSRDMTSEDTRMQTEEAYSDAELQIVRVKLDIIRGRMGTAIELIPAEREYDTPPDASDSPVQQTVLENTLGEASLVSPATEMRALHATGSFEREGDAMSVRGSEQTVDNLPPMESDYKEEHAGRVETSENMRLSSMMQRSVTNDQQEAKDMRLESRVFMNNDGQMASRHVASTAAMAVGLCSEEERSISSDGNQGMASVQSVTSATPSHSPVSVRNRTSSEDGFVSTPEARRKPREYMMKPELVEETRTERAVHLSLNYFLISELDVYLSHLLRMKCPKKESSNLGNLARVTGVQLYLDHQRGLMDFDDEWKRSHTNSYRGYLRTNSAEELVVAPANIRTNPFQLDTANVVGPGGWAALLNQVRASSTKSTPVGTSHAPYVSVQAGPEDLSAAFARGSNGIIVGSDDCHQERLQISAFMAQIVSSQTTSALYVVVAAASDLARWEKALSSEQLIRLYPYWGGKRDRLNLLQLLSNEYFSSRNLWAHVLLTSYEVFMEDISIVTSLHCQLSIIDIPRHATDQIAAIWPQLLSLRCRQRLLLCQPEFEVDARRLLHFLMPELFSSRRKLLAWNSAAFHIGQVYALCGAVEALTLISNEAPRTAFMQKVAACTARNCEREAAALGTLNKQGIVRATQPSIIMPVKHMPSKKTRSRASGHVPAEGKLEPSKVAFDPVDSQLTINAPSMHPKPRTGGDGTPGSRQRIGRCGSCAGCLAEDCMKCGHCQDMKKYGGPGLRKQSCKHRKCLNPKIWGLASRKRKRKPKRSGVTNSAVKESSELDDDFSVAYSSVESDGESLSIATHENGGSDDESLRHSDAPTDSPRDLLLPASDTLVDDNLSLSDLSARSASARSRIMRCGLCEGCQAPDCLKCPHCLDMKKYGGPGLRKQTCKIRKCKAPKVVKLNQARGGHDQYVDEMGNVVYSCLNGSTFPGFYEGGDSSERPESTTVSVGLKSQPRVPSVIQECARYVKPRLVFACADCSARFSSSMVLDFHAKVEHPPSTAGRHIHVATTLERDASRMFTWPRYQSAMINAQQKQHNHDTHSPPLGYAKLEGRNFQYYFVDPFVILGRMTSGWCKLYKDLGFSTLEGLVGADVDCHIGDDRQIATRHAVISWDAGRRRFVIECLSLRTSITVNGHVMTFSSPRVTLNSRNLVKIGASEFYFLLPKQAAAAAAAGTSSNVPIQAS</sequence>
<name>A0AAV1VLF0_9STRA</name>
<feature type="domain" description="C2H2-type" evidence="8">
    <location>
        <begin position="995"/>
        <end position="1023"/>
    </location>
</feature>
<dbReference type="GO" id="GO:0060962">
    <property type="term" value="P:regulation of ribosomal protein gene transcription by RNA polymerase II"/>
    <property type="evidence" value="ECO:0007669"/>
    <property type="project" value="InterPro"/>
</dbReference>
<proteinExistence type="predicted"/>
<dbReference type="PANTHER" id="PTHR21712">
    <property type="entry name" value="PRE-RRNA-PROCESSING PROTEIN FHL1"/>
    <property type="match status" value="1"/>
</dbReference>
<gene>
    <name evidence="10" type="ORF">PM001_LOCUS32276</name>
</gene>
<keyword evidence="4" id="KW-0539">Nucleus</keyword>
<feature type="domain" description="CXXC-type" evidence="9">
    <location>
        <begin position="869"/>
        <end position="916"/>
    </location>
</feature>
<feature type="region of interest" description="Disordered" evidence="6">
    <location>
        <begin position="114"/>
        <end position="148"/>
    </location>
</feature>
<keyword evidence="2 5" id="KW-0863">Zinc-finger</keyword>
<evidence type="ECO:0000256" key="4">
    <source>
        <dbReference type="ARBA" id="ARBA00023242"/>
    </source>
</evidence>
<dbReference type="GO" id="GO:0008270">
    <property type="term" value="F:zinc ion binding"/>
    <property type="evidence" value="ECO:0007669"/>
    <property type="project" value="UniProtKB-KW"/>
</dbReference>
<feature type="compositionally biased region" description="Polar residues" evidence="6">
    <location>
        <begin position="212"/>
        <end position="240"/>
    </location>
</feature>
<dbReference type="SUPFAM" id="SSF49879">
    <property type="entry name" value="SMAD/FHA domain"/>
    <property type="match status" value="1"/>
</dbReference>
<feature type="compositionally biased region" description="Basic and acidic residues" evidence="6">
    <location>
        <begin position="830"/>
        <end position="843"/>
    </location>
</feature>
<evidence type="ECO:0000256" key="5">
    <source>
        <dbReference type="PROSITE-ProRule" id="PRU00042"/>
    </source>
</evidence>
<keyword evidence="3" id="KW-0862">Zinc</keyword>
<feature type="compositionally biased region" description="Basic and acidic residues" evidence="6">
    <location>
        <begin position="138"/>
        <end position="148"/>
    </location>
</feature>
<dbReference type="Proteomes" id="UP001162060">
    <property type="component" value="Unassembled WGS sequence"/>
</dbReference>
<evidence type="ECO:0000259" key="7">
    <source>
        <dbReference type="PROSITE" id="PS50006"/>
    </source>
</evidence>
<dbReference type="CDD" id="cd22701">
    <property type="entry name" value="FHA_FKH1-like"/>
    <property type="match status" value="1"/>
</dbReference>
<evidence type="ECO:0000259" key="8">
    <source>
        <dbReference type="PROSITE" id="PS50157"/>
    </source>
</evidence>
<dbReference type="PROSITE" id="PS00028">
    <property type="entry name" value="ZINC_FINGER_C2H2_1"/>
    <property type="match status" value="1"/>
</dbReference>
<feature type="compositionally biased region" description="Basic residues" evidence="6">
    <location>
        <begin position="667"/>
        <end position="676"/>
    </location>
</feature>
<dbReference type="InterPro" id="IPR008984">
    <property type="entry name" value="SMAD_FHA_dom_sf"/>
</dbReference>